<dbReference type="RefSeq" id="WP_075865135.1">
    <property type="nucleotide sequence ID" value="NZ_BDJL01000028.1"/>
</dbReference>
<evidence type="ECO:0000259" key="1">
    <source>
        <dbReference type="Pfam" id="PF18423"/>
    </source>
</evidence>
<dbReference type="Gene3D" id="2.20.25.270">
    <property type="match status" value="1"/>
</dbReference>
<reference evidence="3" key="1">
    <citation type="submission" date="2016-12" db="EMBL/GenBank/DDBJ databases">
        <title>Draft Genome Sequences od Carboxydothermus pertinax and islandicus, Hydrogenogenic Carboxydotrophic Bacteria.</title>
        <authorList>
            <person name="Fukuyama Y."/>
            <person name="Ohmae K."/>
            <person name="Yoneda Y."/>
            <person name="Yoshida T."/>
            <person name="Sako Y."/>
        </authorList>
    </citation>
    <scope>NUCLEOTIDE SEQUENCE [LARGE SCALE GENOMIC DNA]</scope>
    <source>
        <strain evidence="3">SET</strain>
    </source>
</reference>
<sequence>MKCPECGAEGVKVFPETVFNLLKDEERERFQDGLYFACTNPACSVAYFGENIYDVDTINTALWYKDKSDDVYLCYCNKVTRGEIKKAFMQVGPDLKAIFAMTGACGGGKCRIENPLGRCCHTVIEQYIYELNQSLD</sequence>
<dbReference type="OrthoDB" id="95698at2"/>
<dbReference type="Pfam" id="PF18423">
    <property type="entry name" value="zf_CopZ"/>
    <property type="match status" value="1"/>
</dbReference>
<evidence type="ECO:0000313" key="2">
    <source>
        <dbReference type="EMBL" id="GAV24960.1"/>
    </source>
</evidence>
<dbReference type="CDD" id="cd10141">
    <property type="entry name" value="CopZ-like_Fer2_BFD-like"/>
    <property type="match status" value="1"/>
</dbReference>
<dbReference type="Proteomes" id="UP000187338">
    <property type="component" value="Unassembled WGS sequence"/>
</dbReference>
<gene>
    <name evidence="2" type="ORF">ciss_08930</name>
</gene>
<accession>A0A1L8D1A8</accession>
<keyword evidence="3" id="KW-1185">Reference proteome</keyword>
<dbReference type="EMBL" id="BDJL01000028">
    <property type="protein sequence ID" value="GAV24960.1"/>
    <property type="molecule type" value="Genomic_DNA"/>
</dbReference>
<proteinExistence type="predicted"/>
<dbReference type="STRING" id="661089.ciss_08930"/>
<dbReference type="AlphaFoldDB" id="A0A1L8D1A8"/>
<organism evidence="2 3">
    <name type="scientific">Carboxydothermus islandicus</name>
    <dbReference type="NCBI Taxonomy" id="661089"/>
    <lineage>
        <taxon>Bacteria</taxon>
        <taxon>Bacillati</taxon>
        <taxon>Bacillota</taxon>
        <taxon>Clostridia</taxon>
        <taxon>Thermoanaerobacterales</taxon>
        <taxon>Thermoanaerobacteraceae</taxon>
        <taxon>Carboxydothermus</taxon>
    </lineage>
</organism>
<dbReference type="InterPro" id="IPR041854">
    <property type="entry name" value="BFD-like_2Fe2S-bd_dom_sf"/>
</dbReference>
<name>A0A1L8D1A8_9THEO</name>
<dbReference type="InterPro" id="IPR040890">
    <property type="entry name" value="Znf_CopZ"/>
</dbReference>
<dbReference type="Gene3D" id="1.10.10.1100">
    <property type="entry name" value="BFD-like [2Fe-2S]-binding domain"/>
    <property type="match status" value="1"/>
</dbReference>
<evidence type="ECO:0000313" key="3">
    <source>
        <dbReference type="Proteomes" id="UP000187338"/>
    </source>
</evidence>
<feature type="domain" description="CopZ zinc binding" evidence="1">
    <location>
        <begin position="2"/>
        <end position="57"/>
    </location>
</feature>
<comment type="caution">
    <text evidence="2">The sequence shown here is derived from an EMBL/GenBank/DDBJ whole genome shotgun (WGS) entry which is preliminary data.</text>
</comment>
<protein>
    <submittedName>
        <fullName evidence="2">(2Fe-2S)-binding protein</fullName>
    </submittedName>
</protein>